<reference evidence="2 3" key="1">
    <citation type="submission" date="2023-03" db="EMBL/GenBank/DDBJ databases">
        <title>Novel Species.</title>
        <authorList>
            <person name="Ma S."/>
        </authorList>
    </citation>
    <scope>NUCLEOTIDE SEQUENCE [LARGE SCALE GENOMIC DNA]</scope>
    <source>
        <strain evidence="2 3">LIND6LT2</strain>
    </source>
</reference>
<feature type="transmembrane region" description="Helical" evidence="1">
    <location>
        <begin position="168"/>
        <end position="191"/>
    </location>
</feature>
<feature type="transmembrane region" description="Helical" evidence="1">
    <location>
        <begin position="76"/>
        <end position="99"/>
    </location>
</feature>
<accession>A0ABZ2Y379</accession>
<proteinExistence type="predicted"/>
<keyword evidence="1" id="KW-0812">Transmembrane</keyword>
<dbReference type="NCBIfam" id="TIGR02206">
    <property type="entry name" value="intg_mem_TP0381"/>
    <property type="match status" value="1"/>
</dbReference>
<feature type="transmembrane region" description="Helical" evidence="1">
    <location>
        <begin position="211"/>
        <end position="231"/>
    </location>
</feature>
<dbReference type="Pfam" id="PF14808">
    <property type="entry name" value="TMEM164"/>
    <property type="match status" value="1"/>
</dbReference>
<dbReference type="RefSeq" id="WP_341876371.1">
    <property type="nucleotide sequence ID" value="NZ_CP121687.1"/>
</dbReference>
<dbReference type="InterPro" id="IPR011737">
    <property type="entry name" value="CHP02206_TP0381"/>
</dbReference>
<evidence type="ECO:0000313" key="3">
    <source>
        <dbReference type="Proteomes" id="UP001486565"/>
    </source>
</evidence>
<keyword evidence="3" id="KW-1185">Reference proteome</keyword>
<dbReference type="EMBL" id="CP121687">
    <property type="protein sequence ID" value="WZL69375.1"/>
    <property type="molecule type" value="Genomic_DNA"/>
</dbReference>
<feature type="transmembrane region" description="Helical" evidence="1">
    <location>
        <begin position="16"/>
        <end position="38"/>
    </location>
</feature>
<dbReference type="Proteomes" id="UP001486565">
    <property type="component" value="Chromosome"/>
</dbReference>
<name>A0ABZ2Y379_9FIRM</name>
<feature type="transmembrane region" description="Helical" evidence="1">
    <location>
        <begin position="104"/>
        <end position="122"/>
    </location>
</feature>
<keyword evidence="1" id="KW-0472">Membrane</keyword>
<feature type="transmembrane region" description="Helical" evidence="1">
    <location>
        <begin position="50"/>
        <end position="70"/>
    </location>
</feature>
<evidence type="ECO:0000313" key="2">
    <source>
        <dbReference type="EMBL" id="WZL69375.1"/>
    </source>
</evidence>
<sequence>MKDFFGMQYQGEAFKAFSYAHISTILIILLIIIIIYRFREKLREDRINQYIRYTMGTILLIQQSLLYLWYHANGLWSFAVSLPLNLCEAAVILCIILLLTQSKWVYEVLYFWAMCGVLSAIITPDLGYNFPHFMFYHFFITHGLVVIAVLFMTFVNRYRPQRNSIGKVLIITNLYMIFVALVNILTGGNYLFLRQKPSAFSIMDYLGPWPWYILSLEGIALVGFILAYLPFRKEFRKHT</sequence>
<organism evidence="2 3">
    <name type="scientific">Defluviitalea saccharophila</name>
    <dbReference type="NCBI Taxonomy" id="879970"/>
    <lineage>
        <taxon>Bacteria</taxon>
        <taxon>Bacillati</taxon>
        <taxon>Bacillota</taxon>
        <taxon>Clostridia</taxon>
        <taxon>Lachnospirales</taxon>
        <taxon>Defluviitaleaceae</taxon>
        <taxon>Defluviitalea</taxon>
    </lineage>
</organism>
<evidence type="ECO:0000256" key="1">
    <source>
        <dbReference type="SAM" id="Phobius"/>
    </source>
</evidence>
<keyword evidence="1" id="KW-1133">Transmembrane helix</keyword>
<feature type="transmembrane region" description="Helical" evidence="1">
    <location>
        <begin position="134"/>
        <end position="156"/>
    </location>
</feature>
<gene>
    <name evidence="2" type="ORF">QBE51_11305</name>
</gene>
<protein>
    <submittedName>
        <fullName evidence="2">TIGR02206 family membrane protein</fullName>
    </submittedName>
</protein>